<dbReference type="RefSeq" id="WP_332921859.1">
    <property type="nucleotide sequence ID" value="NZ_AP025296.1"/>
</dbReference>
<dbReference type="Proteomes" id="UP001354989">
    <property type="component" value="Plasmid pPP4"/>
</dbReference>
<proteinExistence type="predicted"/>
<keyword evidence="2" id="KW-1185">Reference proteome</keyword>
<organism evidence="1 2">
    <name type="scientific">Persicobacter psychrovividus</name>
    <dbReference type="NCBI Taxonomy" id="387638"/>
    <lineage>
        <taxon>Bacteria</taxon>
        <taxon>Pseudomonadati</taxon>
        <taxon>Bacteroidota</taxon>
        <taxon>Cytophagia</taxon>
        <taxon>Cytophagales</taxon>
        <taxon>Persicobacteraceae</taxon>
        <taxon>Persicobacter</taxon>
    </lineage>
</organism>
<sequence>MTTTQTIAKYVPERLLVYIPSREQFFYVNRKHIDYGTEVVDEHLHAQVNLYAQVPGDSDHLNPVLSKCIELSLGHLESIHICTFTDDDCRLVQKKIAEEMLQVNAAEAHLMTVAEAK</sequence>
<dbReference type="EMBL" id="AP025296">
    <property type="protein sequence ID" value="BDD01850.1"/>
    <property type="molecule type" value="Genomic_DNA"/>
</dbReference>
<name>A0ABM7VLI7_9BACT</name>
<evidence type="ECO:0008006" key="3">
    <source>
        <dbReference type="Google" id="ProtNLM"/>
    </source>
</evidence>
<gene>
    <name evidence="1" type="ORF">PEPS_41300</name>
</gene>
<evidence type="ECO:0000313" key="2">
    <source>
        <dbReference type="Proteomes" id="UP001354989"/>
    </source>
</evidence>
<reference evidence="1 2" key="1">
    <citation type="submission" date="2021-12" db="EMBL/GenBank/DDBJ databases">
        <title>Genome sequencing of bacteria with rrn-lacking chromosome and rrn-plasmid.</title>
        <authorList>
            <person name="Anda M."/>
            <person name="Iwasaki W."/>
        </authorList>
    </citation>
    <scope>NUCLEOTIDE SEQUENCE [LARGE SCALE GENOMIC DNA]</scope>
    <source>
        <strain evidence="1 2">NBRC 101262</strain>
        <plasmid evidence="1 2">pPP4</plasmid>
    </source>
</reference>
<evidence type="ECO:0000313" key="1">
    <source>
        <dbReference type="EMBL" id="BDD01850.1"/>
    </source>
</evidence>
<geneLocation type="plasmid" evidence="1 2">
    <name>pPP4</name>
</geneLocation>
<protein>
    <recommendedName>
        <fullName evidence="3">His-Xaa-Ser system protein HxsD</fullName>
    </recommendedName>
</protein>
<keyword evidence="1" id="KW-0614">Plasmid</keyword>
<accession>A0ABM7VLI7</accession>